<accession>A0AAE0SPQ7</accession>
<feature type="region of interest" description="Disordered" evidence="1">
    <location>
        <begin position="37"/>
        <end position="62"/>
    </location>
</feature>
<organism evidence="2 3">
    <name type="scientific">Potamilus streckersoni</name>
    <dbReference type="NCBI Taxonomy" id="2493646"/>
    <lineage>
        <taxon>Eukaryota</taxon>
        <taxon>Metazoa</taxon>
        <taxon>Spiralia</taxon>
        <taxon>Lophotrochozoa</taxon>
        <taxon>Mollusca</taxon>
        <taxon>Bivalvia</taxon>
        <taxon>Autobranchia</taxon>
        <taxon>Heteroconchia</taxon>
        <taxon>Palaeoheterodonta</taxon>
        <taxon>Unionida</taxon>
        <taxon>Unionoidea</taxon>
        <taxon>Unionidae</taxon>
        <taxon>Ambleminae</taxon>
        <taxon>Lampsilini</taxon>
        <taxon>Potamilus</taxon>
    </lineage>
</organism>
<reference evidence="2" key="3">
    <citation type="submission" date="2023-05" db="EMBL/GenBank/DDBJ databases">
        <authorList>
            <person name="Smith C.H."/>
        </authorList>
    </citation>
    <scope>NUCLEOTIDE SEQUENCE</scope>
    <source>
        <strain evidence="2">CHS0354</strain>
        <tissue evidence="2">Mantle</tissue>
    </source>
</reference>
<keyword evidence="3" id="KW-1185">Reference proteome</keyword>
<protein>
    <submittedName>
        <fullName evidence="2">Uncharacterized protein</fullName>
    </submittedName>
</protein>
<dbReference type="EMBL" id="JAEAOA010000900">
    <property type="protein sequence ID" value="KAK3595911.1"/>
    <property type="molecule type" value="Genomic_DNA"/>
</dbReference>
<sequence length="134" mass="15345">MKLNLRYNLPNVDGHSLPCLLTPKSADEQLIASEELWRDRSGSTSSWTEEDVHGRNASEKRQSFAAKSYSFGDLVHAISTESDEVQRKKFRKVERSSTVLVWQRKNTSCGVTLTLSPNNFFKNSLQVYVRHKEI</sequence>
<gene>
    <name evidence="2" type="ORF">CHS0354_014752</name>
</gene>
<dbReference type="AlphaFoldDB" id="A0AAE0SPQ7"/>
<feature type="compositionally biased region" description="Basic and acidic residues" evidence="1">
    <location>
        <begin position="50"/>
        <end position="62"/>
    </location>
</feature>
<dbReference type="Proteomes" id="UP001195483">
    <property type="component" value="Unassembled WGS sequence"/>
</dbReference>
<reference evidence="2" key="2">
    <citation type="journal article" date="2021" name="Genome Biol. Evol.">
        <title>Developing a high-quality reference genome for a parasitic bivalve with doubly uniparental inheritance (Bivalvia: Unionida).</title>
        <authorList>
            <person name="Smith C.H."/>
        </authorList>
    </citation>
    <scope>NUCLEOTIDE SEQUENCE</scope>
    <source>
        <strain evidence="2">CHS0354</strain>
        <tissue evidence="2">Mantle</tissue>
    </source>
</reference>
<evidence type="ECO:0000313" key="2">
    <source>
        <dbReference type="EMBL" id="KAK3595911.1"/>
    </source>
</evidence>
<proteinExistence type="predicted"/>
<evidence type="ECO:0000256" key="1">
    <source>
        <dbReference type="SAM" id="MobiDB-lite"/>
    </source>
</evidence>
<reference evidence="2" key="1">
    <citation type="journal article" date="2021" name="Genome Biol. Evol.">
        <title>A High-Quality Reference Genome for a Parasitic Bivalve with Doubly Uniparental Inheritance (Bivalvia: Unionida).</title>
        <authorList>
            <person name="Smith C.H."/>
        </authorList>
    </citation>
    <scope>NUCLEOTIDE SEQUENCE</scope>
    <source>
        <strain evidence="2">CHS0354</strain>
    </source>
</reference>
<comment type="caution">
    <text evidence="2">The sequence shown here is derived from an EMBL/GenBank/DDBJ whole genome shotgun (WGS) entry which is preliminary data.</text>
</comment>
<name>A0AAE0SPQ7_9BIVA</name>
<evidence type="ECO:0000313" key="3">
    <source>
        <dbReference type="Proteomes" id="UP001195483"/>
    </source>
</evidence>